<evidence type="ECO:0000313" key="2">
    <source>
        <dbReference type="EMBL" id="VFK50792.1"/>
    </source>
</evidence>
<accession>A0A450ZAI9</accession>
<keyword evidence="1" id="KW-1133">Transmembrane helix</keyword>
<feature type="transmembrane region" description="Helical" evidence="1">
    <location>
        <begin position="70"/>
        <end position="93"/>
    </location>
</feature>
<keyword evidence="1" id="KW-0472">Membrane</keyword>
<dbReference type="GO" id="GO:0016020">
    <property type="term" value="C:membrane"/>
    <property type="evidence" value="ECO:0007669"/>
    <property type="project" value="InterPro"/>
</dbReference>
<dbReference type="EMBL" id="CAADFX010000002">
    <property type="protein sequence ID" value="VFK50792.1"/>
    <property type="molecule type" value="Genomic_DNA"/>
</dbReference>
<keyword evidence="1" id="KW-0812">Transmembrane</keyword>
<name>A0A450ZAI9_9GAMM</name>
<dbReference type="NCBIfam" id="NF008528">
    <property type="entry name" value="PRK11463.1-2"/>
    <property type="match status" value="1"/>
</dbReference>
<dbReference type="PANTHER" id="PTHR35335">
    <property type="entry name" value="UPF0716 PROTEIN FXSA"/>
    <property type="match status" value="1"/>
</dbReference>
<protein>
    <submittedName>
        <fullName evidence="2">UPF0716 protein FxsA</fullName>
    </submittedName>
</protein>
<dbReference type="InterPro" id="IPR007313">
    <property type="entry name" value="FxsA"/>
</dbReference>
<organism evidence="2">
    <name type="scientific">Candidatus Kentrum sp. TUN</name>
    <dbReference type="NCBI Taxonomy" id="2126343"/>
    <lineage>
        <taxon>Bacteria</taxon>
        <taxon>Pseudomonadati</taxon>
        <taxon>Pseudomonadota</taxon>
        <taxon>Gammaproteobacteria</taxon>
        <taxon>Candidatus Kentrum</taxon>
    </lineage>
</organism>
<proteinExistence type="predicted"/>
<sequence>MSIFHLLFLFFIFTPVVEIYFLITVGSVIGVWSTVILVILTALVGAYFVKQQGISTLFRIRDDLYYDGESPAAAAGLLEGLLILIAGAFLLTPGFLTDTAGFICLVPSWRRVIVSWFLPRWDNSPSSIRFSRTHGNTARSSGSVIEGNFRQEEE</sequence>
<feature type="transmembrane region" description="Helical" evidence="1">
    <location>
        <begin position="29"/>
        <end position="49"/>
    </location>
</feature>
<reference evidence="2" key="1">
    <citation type="submission" date="2019-02" db="EMBL/GenBank/DDBJ databases">
        <authorList>
            <person name="Gruber-Vodicka R. H."/>
            <person name="Seah K. B. B."/>
        </authorList>
    </citation>
    <scope>NUCLEOTIDE SEQUENCE</scope>
    <source>
        <strain evidence="2">BECK_BY1</strain>
    </source>
</reference>
<dbReference type="PANTHER" id="PTHR35335:SF1">
    <property type="entry name" value="UPF0716 PROTEIN FXSA"/>
    <property type="match status" value="1"/>
</dbReference>
<evidence type="ECO:0000256" key="1">
    <source>
        <dbReference type="SAM" id="Phobius"/>
    </source>
</evidence>
<gene>
    <name evidence="2" type="ORF">BECKTUN1418D_GA0071000_100210</name>
</gene>
<dbReference type="AlphaFoldDB" id="A0A450ZAI9"/>
<dbReference type="Pfam" id="PF04186">
    <property type="entry name" value="FxsA"/>
    <property type="match status" value="1"/>
</dbReference>